<evidence type="ECO:0000313" key="2">
    <source>
        <dbReference type="EMBL" id="MBF4763493.1"/>
    </source>
</evidence>
<accession>A0A930VEI9</accession>
<feature type="region of interest" description="Disordered" evidence="1">
    <location>
        <begin position="20"/>
        <end position="40"/>
    </location>
</feature>
<dbReference type="RefSeq" id="WP_194706688.1">
    <property type="nucleotide sequence ID" value="NZ_JADKPN010000005.1"/>
</dbReference>
<name>A0A930VEI9_9ACTN</name>
<evidence type="ECO:0000313" key="3">
    <source>
        <dbReference type="Proteomes" id="UP000640489"/>
    </source>
</evidence>
<reference evidence="2" key="1">
    <citation type="submission" date="2020-11" db="EMBL/GenBank/DDBJ databases">
        <title>Nocardioides sp. nov., isolated from Soil of Cynanchum wilfordii Hemsley rhizosphere.</title>
        <authorList>
            <person name="Lee J.-S."/>
            <person name="Suh M.K."/>
            <person name="Kim J.-S."/>
        </authorList>
    </citation>
    <scope>NUCLEOTIDE SEQUENCE</scope>
    <source>
        <strain evidence="2">KCTC 19275</strain>
    </source>
</reference>
<dbReference type="EMBL" id="JADKPN010000005">
    <property type="protein sequence ID" value="MBF4763493.1"/>
    <property type="molecule type" value="Genomic_DNA"/>
</dbReference>
<sequence length="153" mass="15668">MRVAISVAALLVAATLTGCGGSDSSTAGDPDEEEFSAAADRSTCLADASPVDSLPDGYPADFPMPPQTIVYGAEDRGEEGVVVTGVTDLPFTDVLDALNGPAQDAGFTVTSGETEEHDAEANWSGNGYRGRWAIRESATCPGETVVQVLAAAE</sequence>
<organism evidence="2 3">
    <name type="scientific">Nocardioides islandensis</name>
    <dbReference type="NCBI Taxonomy" id="433663"/>
    <lineage>
        <taxon>Bacteria</taxon>
        <taxon>Bacillati</taxon>
        <taxon>Actinomycetota</taxon>
        <taxon>Actinomycetes</taxon>
        <taxon>Propionibacteriales</taxon>
        <taxon>Nocardioidaceae</taxon>
        <taxon>Nocardioides</taxon>
    </lineage>
</organism>
<comment type="caution">
    <text evidence="2">The sequence shown here is derived from an EMBL/GenBank/DDBJ whole genome shotgun (WGS) entry which is preliminary data.</text>
</comment>
<dbReference type="PROSITE" id="PS51257">
    <property type="entry name" value="PROKAR_LIPOPROTEIN"/>
    <property type="match status" value="1"/>
</dbReference>
<gene>
    <name evidence="2" type="ORF">ISU07_10175</name>
</gene>
<protein>
    <submittedName>
        <fullName evidence="2">Uncharacterized protein</fullName>
    </submittedName>
</protein>
<keyword evidence="3" id="KW-1185">Reference proteome</keyword>
<dbReference type="Proteomes" id="UP000640489">
    <property type="component" value="Unassembled WGS sequence"/>
</dbReference>
<proteinExistence type="predicted"/>
<dbReference type="AlphaFoldDB" id="A0A930VEI9"/>
<evidence type="ECO:0000256" key="1">
    <source>
        <dbReference type="SAM" id="MobiDB-lite"/>
    </source>
</evidence>